<dbReference type="SUPFAM" id="SSF110849">
    <property type="entry name" value="ParB/Sulfiredoxin"/>
    <property type="match status" value="1"/>
</dbReference>
<dbReference type="InterPro" id="IPR057240">
    <property type="entry name" value="ParB_dimer_C"/>
</dbReference>
<organism evidence="7 8">
    <name type="scientific">Methylobacterium pseudosasicola</name>
    <dbReference type="NCBI Taxonomy" id="582667"/>
    <lineage>
        <taxon>Bacteria</taxon>
        <taxon>Pseudomonadati</taxon>
        <taxon>Pseudomonadota</taxon>
        <taxon>Alphaproteobacteria</taxon>
        <taxon>Hyphomicrobiales</taxon>
        <taxon>Methylobacteriaceae</taxon>
        <taxon>Methylobacterium</taxon>
    </lineage>
</organism>
<keyword evidence="2" id="KW-0159">Chromosome partition</keyword>
<dbReference type="InterPro" id="IPR003115">
    <property type="entry name" value="ParB_N"/>
</dbReference>
<reference evidence="8" key="1">
    <citation type="submission" date="2016-10" db="EMBL/GenBank/DDBJ databases">
        <authorList>
            <person name="Varghese N."/>
            <person name="Submissions S."/>
        </authorList>
    </citation>
    <scope>NUCLEOTIDE SEQUENCE [LARGE SCALE GENOMIC DNA]</scope>
    <source>
        <strain evidence="8">BL36</strain>
    </source>
</reference>
<dbReference type="STRING" id="582667.SAMN05192568_103916"/>
<dbReference type="GO" id="GO:0045881">
    <property type="term" value="P:positive regulation of sporulation resulting in formation of a cellular spore"/>
    <property type="evidence" value="ECO:0007669"/>
    <property type="project" value="TreeGrafter"/>
</dbReference>
<dbReference type="Gene3D" id="1.10.10.2830">
    <property type="match status" value="1"/>
</dbReference>
<accession>A0A1I4S115</accession>
<feature type="region of interest" description="Disordered" evidence="5">
    <location>
        <begin position="231"/>
        <end position="254"/>
    </location>
</feature>
<evidence type="ECO:0000313" key="7">
    <source>
        <dbReference type="EMBL" id="SFM58208.1"/>
    </source>
</evidence>
<evidence type="ECO:0000259" key="6">
    <source>
        <dbReference type="SMART" id="SM00470"/>
    </source>
</evidence>
<dbReference type="FunFam" id="3.90.1530.30:FF:000001">
    <property type="entry name" value="Chromosome partitioning protein ParB"/>
    <property type="match status" value="1"/>
</dbReference>
<dbReference type="Pfam" id="PF17762">
    <property type="entry name" value="HTH_ParB"/>
    <property type="match status" value="1"/>
</dbReference>
<dbReference type="InterPro" id="IPR036086">
    <property type="entry name" value="ParB/Sulfiredoxin_sf"/>
</dbReference>
<dbReference type="AlphaFoldDB" id="A0A1I4S115"/>
<dbReference type="GO" id="GO:0007059">
    <property type="term" value="P:chromosome segregation"/>
    <property type="evidence" value="ECO:0007669"/>
    <property type="project" value="UniProtKB-KW"/>
</dbReference>
<dbReference type="CDD" id="cd16393">
    <property type="entry name" value="SPO0J_N"/>
    <property type="match status" value="1"/>
</dbReference>
<dbReference type="NCBIfam" id="TIGR00180">
    <property type="entry name" value="parB_part"/>
    <property type="match status" value="1"/>
</dbReference>
<evidence type="ECO:0000256" key="2">
    <source>
        <dbReference type="ARBA" id="ARBA00022829"/>
    </source>
</evidence>
<dbReference type="Gene3D" id="3.90.1530.30">
    <property type="match status" value="1"/>
</dbReference>
<keyword evidence="3" id="KW-0238">DNA-binding</keyword>
<comment type="similarity">
    <text evidence="1">Belongs to the ParB family.</text>
</comment>
<dbReference type="EMBL" id="FOTK01000039">
    <property type="protein sequence ID" value="SFM58208.1"/>
    <property type="molecule type" value="Genomic_DNA"/>
</dbReference>
<evidence type="ECO:0000256" key="1">
    <source>
        <dbReference type="ARBA" id="ARBA00006295"/>
    </source>
</evidence>
<dbReference type="Proteomes" id="UP000199048">
    <property type="component" value="Unassembled WGS sequence"/>
</dbReference>
<dbReference type="Pfam" id="PF02195">
    <property type="entry name" value="ParB_N"/>
    <property type="match status" value="1"/>
</dbReference>
<dbReference type="InterPro" id="IPR041468">
    <property type="entry name" value="HTH_ParB/Spo0J"/>
</dbReference>
<dbReference type="GO" id="GO:0005694">
    <property type="term" value="C:chromosome"/>
    <property type="evidence" value="ECO:0007669"/>
    <property type="project" value="TreeGrafter"/>
</dbReference>
<evidence type="ECO:0000256" key="5">
    <source>
        <dbReference type="SAM" id="MobiDB-lite"/>
    </source>
</evidence>
<dbReference type="Pfam" id="PF23552">
    <property type="entry name" value="ParB_C"/>
    <property type="match status" value="1"/>
</dbReference>
<dbReference type="PANTHER" id="PTHR33375">
    <property type="entry name" value="CHROMOSOME-PARTITIONING PROTEIN PARB-RELATED"/>
    <property type="match status" value="1"/>
</dbReference>
<evidence type="ECO:0000256" key="3">
    <source>
        <dbReference type="ARBA" id="ARBA00023125"/>
    </source>
</evidence>
<dbReference type="GO" id="GO:0003677">
    <property type="term" value="F:DNA binding"/>
    <property type="evidence" value="ECO:0007669"/>
    <property type="project" value="UniProtKB-KW"/>
</dbReference>
<evidence type="ECO:0000256" key="4">
    <source>
        <dbReference type="ARBA" id="ARBA00025472"/>
    </source>
</evidence>
<gene>
    <name evidence="7" type="ORF">SAMN05192568_103916</name>
</gene>
<evidence type="ECO:0000313" key="8">
    <source>
        <dbReference type="Proteomes" id="UP000199048"/>
    </source>
</evidence>
<proteinExistence type="inferred from homology"/>
<dbReference type="InterPro" id="IPR050336">
    <property type="entry name" value="Chromosome_partition/occlusion"/>
</dbReference>
<feature type="domain" description="ParB-like N-terminal" evidence="6">
    <location>
        <begin position="41"/>
        <end position="133"/>
    </location>
</feature>
<name>A0A1I4S115_9HYPH</name>
<keyword evidence="8" id="KW-1185">Reference proteome</keyword>
<comment type="function">
    <text evidence="4">Involved in chromosome partition. Localize to both poles of the predivisional cell following completion of DNA replication. Binds to the DNA origin of replication.</text>
</comment>
<dbReference type="PANTHER" id="PTHR33375:SF1">
    <property type="entry name" value="CHROMOSOME-PARTITIONING PROTEIN PARB-RELATED"/>
    <property type="match status" value="1"/>
</dbReference>
<dbReference type="InterPro" id="IPR004437">
    <property type="entry name" value="ParB/RepB/Spo0J"/>
</dbReference>
<protein>
    <submittedName>
        <fullName evidence="7">Chromosome partitioning protein, ParB family</fullName>
    </submittedName>
</protein>
<sequence length="307" mass="33720">MTRMAEEGARPRLGRGLAALIGDFGDVGQAAKAEGKIEPQRKVPVEFLRPNPRNPRRSFGEAELAELATSITQRGIIQPIVVRPLADVPGAFEIVAGERRWRASQKAGLDEVPVVIVEIDDRASLEFAILENVQRADLNPIEEASGYERLMQDFAYTQKELAEILGKSRSHLANTLRLLNLPPAVQDRVTAGELTAGHARALLAVRDPEALARRVVAEGLSVREVEAVAASEAAEAAAPDTPRPGRPRLSAERPAPVRELELRIRRALGVDVVYKPKDETSGEIRIRYETQDELEGLLNRFKVSEES</sequence>
<dbReference type="SMART" id="SM00470">
    <property type="entry name" value="ParB"/>
    <property type="match status" value="1"/>
</dbReference>
<dbReference type="FunFam" id="1.10.10.2830:FF:000001">
    <property type="entry name" value="Chromosome partitioning protein ParB"/>
    <property type="match status" value="1"/>
</dbReference>